<comment type="similarity">
    <text evidence="1">Belongs to the peptidase C40 family.</text>
</comment>
<dbReference type="AlphaFoldDB" id="A0A6V8KY82"/>
<protein>
    <recommendedName>
        <fullName evidence="6">NlpC/P60 domain-containing protein</fullName>
    </recommendedName>
</protein>
<dbReference type="InterPro" id="IPR038765">
    <property type="entry name" value="Papain-like_cys_pep_sf"/>
</dbReference>
<dbReference type="PANTHER" id="PTHR47053">
    <property type="entry name" value="MUREIN DD-ENDOPEPTIDASE MEPH-RELATED"/>
    <property type="match status" value="1"/>
</dbReference>
<dbReference type="PANTHER" id="PTHR47053:SF1">
    <property type="entry name" value="MUREIN DD-ENDOPEPTIDASE MEPH-RELATED"/>
    <property type="match status" value="1"/>
</dbReference>
<keyword evidence="8" id="KW-1185">Reference proteome</keyword>
<reference evidence="7 8" key="2">
    <citation type="submission" date="2020-03" db="EMBL/GenBank/DDBJ databases">
        <authorList>
            <person name="Ichikawa N."/>
            <person name="Kimura A."/>
            <person name="Kitahashi Y."/>
            <person name="Uohara A."/>
        </authorList>
    </citation>
    <scope>NUCLEOTIDE SEQUENCE [LARGE SCALE GENOMIC DNA]</scope>
    <source>
        <strain evidence="7 8">NBRC 108638</strain>
    </source>
</reference>
<keyword evidence="4" id="KW-0788">Thiol protease</keyword>
<accession>A0A6V8KY82</accession>
<feature type="chain" id="PRO_5028823321" description="NlpC/P60 domain-containing protein" evidence="5">
    <location>
        <begin position="39"/>
        <end position="273"/>
    </location>
</feature>
<sequence>MHEHSSGRRRLRASAGKLALTLGICVCAGQLMAGPALADVASTATLTTTASAQSAVAVAPKVAFSTSTRRLAWGSALRLSAKVTDPATGKAAAGKVVFQAWINGRWSGAGTGTVSSTGVATVAIRPYVARTYRAVYVPSTGTYKSAASGKIWVKVVASRAKVLAEARKHLGAAYRYGASGPKVFDCSGFTKYVYKKAIGKVLPHKANSQQAYGKAIAKSKALPGDLIVVRSGSYGTHVGVYAGGGYMYDSPRPGKTVGKHKIWTTNYVVRRLV</sequence>
<organism evidence="7 8">
    <name type="scientific">Phytohabitans rumicis</name>
    <dbReference type="NCBI Taxonomy" id="1076125"/>
    <lineage>
        <taxon>Bacteria</taxon>
        <taxon>Bacillati</taxon>
        <taxon>Actinomycetota</taxon>
        <taxon>Actinomycetes</taxon>
        <taxon>Micromonosporales</taxon>
        <taxon>Micromonosporaceae</taxon>
    </lineage>
</organism>
<keyword evidence="3" id="KW-0378">Hydrolase</keyword>
<dbReference type="EMBL" id="BLPG01000001">
    <property type="protein sequence ID" value="GFJ88350.1"/>
    <property type="molecule type" value="Genomic_DNA"/>
</dbReference>
<evidence type="ECO:0000256" key="1">
    <source>
        <dbReference type="ARBA" id="ARBA00007074"/>
    </source>
</evidence>
<dbReference type="Pfam" id="PF00877">
    <property type="entry name" value="NLPC_P60"/>
    <property type="match status" value="1"/>
</dbReference>
<dbReference type="PROSITE" id="PS51935">
    <property type="entry name" value="NLPC_P60"/>
    <property type="match status" value="1"/>
</dbReference>
<comment type="caution">
    <text evidence="7">The sequence shown here is derived from an EMBL/GenBank/DDBJ whole genome shotgun (WGS) entry which is preliminary data.</text>
</comment>
<feature type="domain" description="NlpC/P60" evidence="6">
    <location>
        <begin position="156"/>
        <end position="273"/>
    </location>
</feature>
<evidence type="ECO:0000256" key="2">
    <source>
        <dbReference type="ARBA" id="ARBA00022670"/>
    </source>
</evidence>
<keyword evidence="2" id="KW-0645">Protease</keyword>
<dbReference type="InterPro" id="IPR000064">
    <property type="entry name" value="NLP_P60_dom"/>
</dbReference>
<name>A0A6V8KY82_9ACTN</name>
<dbReference type="GO" id="GO:0006508">
    <property type="term" value="P:proteolysis"/>
    <property type="evidence" value="ECO:0007669"/>
    <property type="project" value="UniProtKB-KW"/>
</dbReference>
<evidence type="ECO:0000256" key="5">
    <source>
        <dbReference type="SAM" id="SignalP"/>
    </source>
</evidence>
<proteinExistence type="inferred from homology"/>
<dbReference type="Gene3D" id="3.90.1720.10">
    <property type="entry name" value="endopeptidase domain like (from Nostoc punctiforme)"/>
    <property type="match status" value="1"/>
</dbReference>
<evidence type="ECO:0000256" key="3">
    <source>
        <dbReference type="ARBA" id="ARBA00022801"/>
    </source>
</evidence>
<gene>
    <name evidence="7" type="ORF">Prum_019920</name>
</gene>
<evidence type="ECO:0000313" key="7">
    <source>
        <dbReference type="EMBL" id="GFJ88350.1"/>
    </source>
</evidence>
<feature type="signal peptide" evidence="5">
    <location>
        <begin position="1"/>
        <end position="38"/>
    </location>
</feature>
<dbReference type="SUPFAM" id="SSF54001">
    <property type="entry name" value="Cysteine proteinases"/>
    <property type="match status" value="1"/>
</dbReference>
<evidence type="ECO:0000259" key="6">
    <source>
        <dbReference type="PROSITE" id="PS51935"/>
    </source>
</evidence>
<dbReference type="GO" id="GO:0008234">
    <property type="term" value="F:cysteine-type peptidase activity"/>
    <property type="evidence" value="ECO:0007669"/>
    <property type="project" value="UniProtKB-KW"/>
</dbReference>
<reference evidence="7 8" key="1">
    <citation type="submission" date="2020-03" db="EMBL/GenBank/DDBJ databases">
        <title>Whole genome shotgun sequence of Phytohabitans rumicis NBRC 108638.</title>
        <authorList>
            <person name="Komaki H."/>
            <person name="Tamura T."/>
        </authorList>
    </citation>
    <scope>NUCLEOTIDE SEQUENCE [LARGE SCALE GENOMIC DNA]</scope>
    <source>
        <strain evidence="7 8">NBRC 108638</strain>
    </source>
</reference>
<dbReference type="Proteomes" id="UP000482960">
    <property type="component" value="Unassembled WGS sequence"/>
</dbReference>
<evidence type="ECO:0000256" key="4">
    <source>
        <dbReference type="ARBA" id="ARBA00022807"/>
    </source>
</evidence>
<evidence type="ECO:0000313" key="8">
    <source>
        <dbReference type="Proteomes" id="UP000482960"/>
    </source>
</evidence>
<dbReference type="RefSeq" id="WP_246277768.1">
    <property type="nucleotide sequence ID" value="NZ_BAABJB010000027.1"/>
</dbReference>
<keyword evidence="5" id="KW-0732">Signal</keyword>
<dbReference type="InterPro" id="IPR051202">
    <property type="entry name" value="Peptidase_C40"/>
</dbReference>